<dbReference type="InterPro" id="IPR036291">
    <property type="entry name" value="NAD(P)-bd_dom_sf"/>
</dbReference>
<gene>
    <name evidence="4" type="ORF">PV07_07219</name>
</gene>
<dbReference type="PRINTS" id="PR00081">
    <property type="entry name" value="GDHRDH"/>
</dbReference>
<dbReference type="EMBL" id="KN847043">
    <property type="protein sequence ID" value="KIW27486.1"/>
    <property type="molecule type" value="Genomic_DNA"/>
</dbReference>
<dbReference type="Gene3D" id="3.40.50.720">
    <property type="entry name" value="NAD(P)-binding Rossmann-like Domain"/>
    <property type="match status" value="1"/>
</dbReference>
<dbReference type="GO" id="GO:0016491">
    <property type="term" value="F:oxidoreductase activity"/>
    <property type="evidence" value="ECO:0007669"/>
    <property type="project" value="UniProtKB-KW"/>
</dbReference>
<evidence type="ECO:0008006" key="6">
    <source>
        <dbReference type="Google" id="ProtNLM"/>
    </source>
</evidence>
<dbReference type="STRING" id="569365.A0A0D1ZHQ9"/>
<dbReference type="HOGENOM" id="CLU_040671_0_0_1"/>
<organism evidence="4 5">
    <name type="scientific">Cladophialophora immunda</name>
    <dbReference type="NCBI Taxonomy" id="569365"/>
    <lineage>
        <taxon>Eukaryota</taxon>
        <taxon>Fungi</taxon>
        <taxon>Dikarya</taxon>
        <taxon>Ascomycota</taxon>
        <taxon>Pezizomycotina</taxon>
        <taxon>Eurotiomycetes</taxon>
        <taxon>Chaetothyriomycetidae</taxon>
        <taxon>Chaetothyriales</taxon>
        <taxon>Herpotrichiellaceae</taxon>
        <taxon>Cladophialophora</taxon>
    </lineage>
</organism>
<dbReference type="GeneID" id="27346413"/>
<evidence type="ECO:0000256" key="1">
    <source>
        <dbReference type="ARBA" id="ARBA00006484"/>
    </source>
</evidence>
<comment type="similarity">
    <text evidence="1">Belongs to the short-chain dehydrogenases/reductases (SDR) family.</text>
</comment>
<proteinExistence type="inferred from homology"/>
<protein>
    <recommendedName>
        <fullName evidence="6">Ketoreductase (KR) domain-containing protein</fullName>
    </recommendedName>
</protein>
<dbReference type="PANTHER" id="PTHR43976">
    <property type="entry name" value="SHORT CHAIN DEHYDROGENASE"/>
    <property type="match status" value="1"/>
</dbReference>
<dbReference type="PANTHER" id="PTHR43976:SF16">
    <property type="entry name" value="SHORT-CHAIN DEHYDROGENASE_REDUCTASE FAMILY PROTEIN"/>
    <property type="match status" value="1"/>
</dbReference>
<evidence type="ECO:0000313" key="5">
    <source>
        <dbReference type="Proteomes" id="UP000054466"/>
    </source>
</evidence>
<dbReference type="RefSeq" id="XP_016247702.1">
    <property type="nucleotide sequence ID" value="XM_016394283.1"/>
</dbReference>
<dbReference type="AlphaFoldDB" id="A0A0D1ZHQ9"/>
<dbReference type="VEuPathDB" id="FungiDB:PV07_07219"/>
<dbReference type="Proteomes" id="UP000054466">
    <property type="component" value="Unassembled WGS sequence"/>
</dbReference>
<evidence type="ECO:0000313" key="4">
    <source>
        <dbReference type="EMBL" id="KIW27486.1"/>
    </source>
</evidence>
<name>A0A0D1ZHQ9_9EURO</name>
<dbReference type="OrthoDB" id="1933717at2759"/>
<keyword evidence="5" id="KW-1185">Reference proteome</keyword>
<dbReference type="SUPFAM" id="SSF51735">
    <property type="entry name" value="NAD(P)-binding Rossmann-fold domains"/>
    <property type="match status" value="1"/>
</dbReference>
<reference evidence="4 5" key="1">
    <citation type="submission" date="2015-01" db="EMBL/GenBank/DDBJ databases">
        <title>The Genome Sequence of Cladophialophora immunda CBS83496.</title>
        <authorList>
            <consortium name="The Broad Institute Genomics Platform"/>
            <person name="Cuomo C."/>
            <person name="de Hoog S."/>
            <person name="Gorbushina A."/>
            <person name="Stielow B."/>
            <person name="Teixiera M."/>
            <person name="Abouelleil A."/>
            <person name="Chapman S.B."/>
            <person name="Priest M."/>
            <person name="Young S.K."/>
            <person name="Wortman J."/>
            <person name="Nusbaum C."/>
            <person name="Birren B."/>
        </authorList>
    </citation>
    <scope>NUCLEOTIDE SEQUENCE [LARGE SCALE GENOMIC DNA]</scope>
    <source>
        <strain evidence="4 5">CBS 83496</strain>
    </source>
</reference>
<accession>A0A0D1ZHQ9</accession>
<dbReference type="InterPro" id="IPR051911">
    <property type="entry name" value="SDR_oxidoreductase"/>
</dbReference>
<evidence type="ECO:0000256" key="2">
    <source>
        <dbReference type="ARBA" id="ARBA00023002"/>
    </source>
</evidence>
<evidence type="ECO:0000256" key="3">
    <source>
        <dbReference type="SAM" id="MobiDB-lite"/>
    </source>
</evidence>
<dbReference type="InterPro" id="IPR002347">
    <property type="entry name" value="SDR_fam"/>
</dbReference>
<feature type="region of interest" description="Disordered" evidence="3">
    <location>
        <begin position="261"/>
        <end position="284"/>
    </location>
</feature>
<keyword evidence="2" id="KW-0560">Oxidoreductase</keyword>
<dbReference type="Pfam" id="PF00106">
    <property type="entry name" value="adh_short"/>
    <property type="match status" value="1"/>
</dbReference>
<sequence>MANGGSVGTPNPQFPTHNAPRVWLLTSGDSPIGISTARQVLDHGDYVVSGIIQAEFENDGARSQEFKRFLSQVGRTPGMKERLKVVALDIRVVGQCQAAVAEAVHTFRKIDILFCCTSEAVIGTVEELSASSRTLTLVRDQFEKNFFGPMNIIKAVIPQMRSQMNGHIIALTGITGHLGTPGLSMYCASGWALEGFCDSIAYEIAPFNIKLTIVQASVEIGILTNKITSAPPMKAYTREFGHTAPIFRGILDGLLNRLPGIRAQYPPPPETEIQSPSSEAERQSGPYLLSRDEVVSLYPPLSHAHTEKLIAETVHALTAIGGHENPPARHIVGVEGVASVKEKLKTVSEELEEFVDTSASADIVARQGVGGPARAASIVDVDIKDLESDIFDASLGLR</sequence>